<proteinExistence type="predicted"/>
<sequence length="82" mass="8691">MVEYCEGVDHEALAWVAGTELGSGGTLVGSYGSFAEISDEISEVEGVEEVMFIFDEFLSGVDSSGHVIQPQMKSRSKVNGSA</sequence>
<keyword evidence="2" id="KW-1185">Reference proteome</keyword>
<reference evidence="1" key="1">
    <citation type="submission" date="2023-10" db="EMBL/GenBank/DDBJ databases">
        <authorList>
            <person name="Hackl T."/>
        </authorList>
    </citation>
    <scope>NUCLEOTIDE SEQUENCE</scope>
</reference>
<evidence type="ECO:0000313" key="2">
    <source>
        <dbReference type="Proteomes" id="UP001295740"/>
    </source>
</evidence>
<dbReference type="EMBL" id="CAUWAG010000019">
    <property type="protein sequence ID" value="CAJ2512510.1"/>
    <property type="molecule type" value="Genomic_DNA"/>
</dbReference>
<name>A0AAI8VXP3_9PEZI</name>
<evidence type="ECO:0000313" key="1">
    <source>
        <dbReference type="EMBL" id="CAJ2512510.1"/>
    </source>
</evidence>
<dbReference type="Proteomes" id="UP001295740">
    <property type="component" value="Unassembled WGS sequence"/>
</dbReference>
<protein>
    <submittedName>
        <fullName evidence="1">Uu.00g055250.m01.CDS01</fullName>
    </submittedName>
</protein>
<gene>
    <name evidence="1" type="ORF">KHLLAP_LOCUS12978</name>
</gene>
<organism evidence="1 2">
    <name type="scientific">Anthostomella pinea</name>
    <dbReference type="NCBI Taxonomy" id="933095"/>
    <lineage>
        <taxon>Eukaryota</taxon>
        <taxon>Fungi</taxon>
        <taxon>Dikarya</taxon>
        <taxon>Ascomycota</taxon>
        <taxon>Pezizomycotina</taxon>
        <taxon>Sordariomycetes</taxon>
        <taxon>Xylariomycetidae</taxon>
        <taxon>Xylariales</taxon>
        <taxon>Xylariaceae</taxon>
        <taxon>Anthostomella</taxon>
    </lineage>
</organism>
<dbReference type="AlphaFoldDB" id="A0AAI8VXP3"/>
<comment type="caution">
    <text evidence="1">The sequence shown here is derived from an EMBL/GenBank/DDBJ whole genome shotgun (WGS) entry which is preliminary data.</text>
</comment>
<accession>A0AAI8VXP3</accession>